<keyword evidence="4" id="KW-0456">Lyase</keyword>
<dbReference type="STRING" id="1672749.BJF92_01735"/>
<feature type="domain" description="CENP-V/GFA" evidence="5">
    <location>
        <begin position="10"/>
        <end position="121"/>
    </location>
</feature>
<dbReference type="SUPFAM" id="SSF51316">
    <property type="entry name" value="Mss4-like"/>
    <property type="match status" value="1"/>
</dbReference>
<keyword evidence="2" id="KW-0479">Metal-binding</keyword>
<evidence type="ECO:0000256" key="4">
    <source>
        <dbReference type="ARBA" id="ARBA00023239"/>
    </source>
</evidence>
<evidence type="ECO:0000313" key="6">
    <source>
        <dbReference type="EMBL" id="OLP55861.1"/>
    </source>
</evidence>
<dbReference type="Proteomes" id="UP000186143">
    <property type="component" value="Unassembled WGS sequence"/>
</dbReference>
<dbReference type="PANTHER" id="PTHR33337:SF40">
    <property type="entry name" value="CENP-V_GFA DOMAIN-CONTAINING PROTEIN-RELATED"/>
    <property type="match status" value="1"/>
</dbReference>
<dbReference type="InterPro" id="IPR006913">
    <property type="entry name" value="CENP-V/GFA"/>
</dbReference>
<dbReference type="Gene3D" id="3.90.1590.10">
    <property type="entry name" value="glutathione-dependent formaldehyde- activating enzyme (gfa)"/>
    <property type="match status" value="1"/>
</dbReference>
<organism evidence="6 7">
    <name type="scientific">Xaviernesmea rhizosphaerae</name>
    <dbReference type="NCBI Taxonomy" id="1672749"/>
    <lineage>
        <taxon>Bacteria</taxon>
        <taxon>Pseudomonadati</taxon>
        <taxon>Pseudomonadota</taxon>
        <taxon>Alphaproteobacteria</taxon>
        <taxon>Hyphomicrobiales</taxon>
        <taxon>Rhizobiaceae</taxon>
        <taxon>Rhizobium/Agrobacterium group</taxon>
        <taxon>Xaviernesmea</taxon>
    </lineage>
</organism>
<dbReference type="InterPro" id="IPR011057">
    <property type="entry name" value="Mss4-like_sf"/>
</dbReference>
<dbReference type="GO" id="GO:0046872">
    <property type="term" value="F:metal ion binding"/>
    <property type="evidence" value="ECO:0007669"/>
    <property type="project" value="UniProtKB-KW"/>
</dbReference>
<dbReference type="EMBL" id="MKIO01000025">
    <property type="protein sequence ID" value="OLP55861.1"/>
    <property type="molecule type" value="Genomic_DNA"/>
</dbReference>
<sequence length="151" mass="16608">MGEAGDRLERFGECLCGAVRFTLRADADMHACHCGLCRRWAGGAFMALSCSEPVFADSAALKAYGSSDWAERLFCGACGTSLFWRLRDGSHWAVSAHALDDQEDVRFQAQLFTDEKPDFYAFANNTTMMTGADVFAAFSGDQQPEHRDGSR</sequence>
<evidence type="ECO:0000256" key="2">
    <source>
        <dbReference type="ARBA" id="ARBA00022723"/>
    </source>
</evidence>
<evidence type="ECO:0000259" key="5">
    <source>
        <dbReference type="PROSITE" id="PS51891"/>
    </source>
</evidence>
<comment type="similarity">
    <text evidence="1">Belongs to the Gfa family.</text>
</comment>
<reference evidence="6 7" key="1">
    <citation type="submission" date="2016-09" db="EMBL/GenBank/DDBJ databases">
        <title>Rhizobium sp. nov., a novel species isolated from the rice rhizosphere.</title>
        <authorList>
            <person name="Zhao J."/>
            <person name="Zhang X."/>
        </authorList>
    </citation>
    <scope>NUCLEOTIDE SEQUENCE [LARGE SCALE GENOMIC DNA]</scope>
    <source>
        <strain evidence="6 7">MH17</strain>
    </source>
</reference>
<name>A0A1Q9AKR2_9HYPH</name>
<protein>
    <recommendedName>
        <fullName evidence="5">CENP-V/GFA domain-containing protein</fullName>
    </recommendedName>
</protein>
<comment type="caution">
    <text evidence="6">The sequence shown here is derived from an EMBL/GenBank/DDBJ whole genome shotgun (WGS) entry which is preliminary data.</text>
</comment>
<dbReference type="PANTHER" id="PTHR33337">
    <property type="entry name" value="GFA DOMAIN-CONTAINING PROTEIN"/>
    <property type="match status" value="1"/>
</dbReference>
<gene>
    <name evidence="6" type="ORF">BJF92_01735</name>
</gene>
<dbReference type="RefSeq" id="WP_075634348.1">
    <property type="nucleotide sequence ID" value="NZ_MKIO01000025.1"/>
</dbReference>
<dbReference type="AlphaFoldDB" id="A0A1Q9AKR2"/>
<evidence type="ECO:0000256" key="1">
    <source>
        <dbReference type="ARBA" id="ARBA00005495"/>
    </source>
</evidence>
<evidence type="ECO:0000313" key="7">
    <source>
        <dbReference type="Proteomes" id="UP000186143"/>
    </source>
</evidence>
<dbReference type="Pfam" id="PF04828">
    <property type="entry name" value="GFA"/>
    <property type="match status" value="1"/>
</dbReference>
<accession>A0A1Q9AKR2</accession>
<keyword evidence="3" id="KW-0862">Zinc</keyword>
<proteinExistence type="inferred from homology"/>
<evidence type="ECO:0000256" key="3">
    <source>
        <dbReference type="ARBA" id="ARBA00022833"/>
    </source>
</evidence>
<dbReference type="OrthoDB" id="9807246at2"/>
<dbReference type="GO" id="GO:0016846">
    <property type="term" value="F:carbon-sulfur lyase activity"/>
    <property type="evidence" value="ECO:0007669"/>
    <property type="project" value="InterPro"/>
</dbReference>
<dbReference type="PROSITE" id="PS51891">
    <property type="entry name" value="CENP_V_GFA"/>
    <property type="match status" value="1"/>
</dbReference>